<dbReference type="PANTHER" id="PTHR44936">
    <property type="entry name" value="SENSOR PROTEIN CREC"/>
    <property type="match status" value="1"/>
</dbReference>
<evidence type="ECO:0000256" key="9">
    <source>
        <dbReference type="ARBA" id="ARBA00022692"/>
    </source>
</evidence>
<dbReference type="SMART" id="SM00387">
    <property type="entry name" value="HATPase_c"/>
    <property type="match status" value="1"/>
</dbReference>
<evidence type="ECO:0000256" key="16">
    <source>
        <dbReference type="ARBA" id="ARBA00022989"/>
    </source>
</evidence>
<evidence type="ECO:0000256" key="4">
    <source>
        <dbReference type="ARBA" id="ARBA00004651"/>
    </source>
</evidence>
<dbReference type="RefSeq" id="WP_203898159.1">
    <property type="nucleotide sequence ID" value="NZ_BOPF01000004.1"/>
</dbReference>
<dbReference type="Pfam" id="PF02518">
    <property type="entry name" value="HATPase_c"/>
    <property type="match status" value="1"/>
</dbReference>
<evidence type="ECO:0000256" key="10">
    <source>
        <dbReference type="ARBA" id="ARBA00022741"/>
    </source>
</evidence>
<keyword evidence="6" id="KW-1003">Cell membrane</keyword>
<name>A0A8J3YIJ2_9ACTN</name>
<dbReference type="InterPro" id="IPR005467">
    <property type="entry name" value="His_kinase_dom"/>
</dbReference>
<evidence type="ECO:0000256" key="12">
    <source>
        <dbReference type="ARBA" id="ARBA00022801"/>
    </source>
</evidence>
<dbReference type="Proteomes" id="UP000619260">
    <property type="component" value="Unassembled WGS sequence"/>
</dbReference>
<dbReference type="PROSITE" id="PS50885">
    <property type="entry name" value="HAMP"/>
    <property type="match status" value="1"/>
</dbReference>
<evidence type="ECO:0000256" key="11">
    <source>
        <dbReference type="ARBA" id="ARBA00022777"/>
    </source>
</evidence>
<dbReference type="GO" id="GO:0005886">
    <property type="term" value="C:plasma membrane"/>
    <property type="evidence" value="ECO:0007669"/>
    <property type="project" value="UniProtKB-SubCell"/>
</dbReference>
<keyword evidence="12" id="KW-0378">Hydrolase</keyword>
<feature type="domain" description="Histidine kinase" evidence="24">
    <location>
        <begin position="215"/>
        <end position="424"/>
    </location>
</feature>
<evidence type="ECO:0000313" key="26">
    <source>
        <dbReference type="EMBL" id="GIJ44595.1"/>
    </source>
</evidence>
<accession>A0A8J3YIJ2</accession>
<evidence type="ECO:0000256" key="7">
    <source>
        <dbReference type="ARBA" id="ARBA00022553"/>
    </source>
</evidence>
<evidence type="ECO:0000256" key="15">
    <source>
        <dbReference type="ARBA" id="ARBA00022912"/>
    </source>
</evidence>
<dbReference type="InterPro" id="IPR036097">
    <property type="entry name" value="HisK_dim/P_sf"/>
</dbReference>
<keyword evidence="15" id="KW-0904">Protein phosphatase</keyword>
<dbReference type="PROSITE" id="PS50109">
    <property type="entry name" value="HIS_KIN"/>
    <property type="match status" value="1"/>
</dbReference>
<gene>
    <name evidence="26" type="ORF">Val02_14810</name>
</gene>
<dbReference type="Gene3D" id="3.30.565.10">
    <property type="entry name" value="Histidine kinase-like ATPase, C-terminal domain"/>
    <property type="match status" value="1"/>
</dbReference>
<evidence type="ECO:0000256" key="20">
    <source>
        <dbReference type="ARBA" id="ARBA00023211"/>
    </source>
</evidence>
<dbReference type="InterPro" id="IPR003594">
    <property type="entry name" value="HATPase_dom"/>
</dbReference>
<evidence type="ECO:0000259" key="24">
    <source>
        <dbReference type="PROSITE" id="PS50109"/>
    </source>
</evidence>
<dbReference type="InterPro" id="IPR050980">
    <property type="entry name" value="2C_sensor_his_kinase"/>
</dbReference>
<organism evidence="26 27">
    <name type="scientific">Virgisporangium aliadipatigenens</name>
    <dbReference type="NCBI Taxonomy" id="741659"/>
    <lineage>
        <taxon>Bacteria</taxon>
        <taxon>Bacillati</taxon>
        <taxon>Actinomycetota</taxon>
        <taxon>Actinomycetes</taxon>
        <taxon>Micromonosporales</taxon>
        <taxon>Micromonosporaceae</taxon>
        <taxon>Virgisporangium</taxon>
    </lineage>
</organism>
<dbReference type="SMART" id="SM00304">
    <property type="entry name" value="HAMP"/>
    <property type="match status" value="1"/>
</dbReference>
<dbReference type="GO" id="GO:0005524">
    <property type="term" value="F:ATP binding"/>
    <property type="evidence" value="ECO:0007669"/>
    <property type="project" value="UniProtKB-KW"/>
</dbReference>
<dbReference type="InterPro" id="IPR003661">
    <property type="entry name" value="HisK_dim/P_dom"/>
</dbReference>
<dbReference type="AlphaFoldDB" id="A0A8J3YIJ2"/>
<evidence type="ECO:0000256" key="8">
    <source>
        <dbReference type="ARBA" id="ARBA00022679"/>
    </source>
</evidence>
<evidence type="ECO:0000256" key="1">
    <source>
        <dbReference type="ARBA" id="ARBA00000085"/>
    </source>
</evidence>
<feature type="region of interest" description="Disordered" evidence="23">
    <location>
        <begin position="427"/>
        <end position="452"/>
    </location>
</feature>
<feature type="domain" description="HAMP" evidence="25">
    <location>
        <begin position="155"/>
        <end position="207"/>
    </location>
</feature>
<evidence type="ECO:0000256" key="23">
    <source>
        <dbReference type="SAM" id="MobiDB-lite"/>
    </source>
</evidence>
<keyword evidence="7" id="KW-0597">Phosphoprotein</keyword>
<dbReference type="EMBL" id="BOPF01000004">
    <property type="protein sequence ID" value="GIJ44595.1"/>
    <property type="molecule type" value="Genomic_DNA"/>
</dbReference>
<dbReference type="SUPFAM" id="SSF47384">
    <property type="entry name" value="Homodimeric domain of signal transducing histidine kinase"/>
    <property type="match status" value="1"/>
</dbReference>
<reference evidence="26" key="1">
    <citation type="submission" date="2021-01" db="EMBL/GenBank/DDBJ databases">
        <title>Whole genome shotgun sequence of Virgisporangium aliadipatigenens NBRC 105644.</title>
        <authorList>
            <person name="Komaki H."/>
            <person name="Tamura T."/>
        </authorList>
    </citation>
    <scope>NUCLEOTIDE SEQUENCE</scope>
    <source>
        <strain evidence="26">NBRC 105644</strain>
    </source>
</reference>
<evidence type="ECO:0000313" key="27">
    <source>
        <dbReference type="Proteomes" id="UP000619260"/>
    </source>
</evidence>
<evidence type="ECO:0000256" key="19">
    <source>
        <dbReference type="ARBA" id="ARBA00023026"/>
    </source>
</evidence>
<dbReference type="CDD" id="cd06225">
    <property type="entry name" value="HAMP"/>
    <property type="match status" value="1"/>
</dbReference>
<protein>
    <recommendedName>
        <fullName evidence="21">Signal transduction histidine-protein kinase/phosphatase MprB</fullName>
        <ecNumber evidence="5">2.7.13.3</ecNumber>
    </recommendedName>
    <alternativeName>
        <fullName evidence="22">Mycobacterial persistence regulator B</fullName>
    </alternativeName>
</protein>
<keyword evidence="10" id="KW-0547">Nucleotide-binding</keyword>
<keyword evidence="9" id="KW-0812">Transmembrane</keyword>
<keyword evidence="13" id="KW-0067">ATP-binding</keyword>
<evidence type="ECO:0000256" key="2">
    <source>
        <dbReference type="ARBA" id="ARBA00001936"/>
    </source>
</evidence>
<evidence type="ECO:0000256" key="21">
    <source>
        <dbReference type="ARBA" id="ARBA00040454"/>
    </source>
</evidence>
<evidence type="ECO:0000256" key="22">
    <source>
        <dbReference type="ARBA" id="ARBA00041776"/>
    </source>
</evidence>
<evidence type="ECO:0000256" key="3">
    <source>
        <dbReference type="ARBA" id="ARBA00001946"/>
    </source>
</evidence>
<dbReference type="PRINTS" id="PR00344">
    <property type="entry name" value="BCTRLSENSOR"/>
</dbReference>
<comment type="catalytic activity">
    <reaction evidence="1">
        <text>ATP + protein L-histidine = ADP + protein N-phospho-L-histidine.</text>
        <dbReference type="EC" id="2.7.13.3"/>
    </reaction>
</comment>
<dbReference type="InterPro" id="IPR003660">
    <property type="entry name" value="HAMP_dom"/>
</dbReference>
<dbReference type="InterPro" id="IPR036890">
    <property type="entry name" value="HATPase_C_sf"/>
</dbReference>
<evidence type="ECO:0000256" key="17">
    <source>
        <dbReference type="ARBA" id="ARBA00023012"/>
    </source>
</evidence>
<proteinExistence type="predicted"/>
<evidence type="ECO:0000259" key="25">
    <source>
        <dbReference type="PROSITE" id="PS50885"/>
    </source>
</evidence>
<dbReference type="GO" id="GO:0000155">
    <property type="term" value="F:phosphorelay sensor kinase activity"/>
    <property type="evidence" value="ECO:0007669"/>
    <property type="project" value="InterPro"/>
</dbReference>
<sequence length="452" mass="46893">MVAVAFLIPLGMVVQQIAEERALADAQRQAAAVVAVLTVTDNVVAIDNVIATTSGRSIGRVAVHGLPSGRIGDGHAAQAEIDAAGRQSRTSVVDAPGGESFLEPARLGDGTVVVVEVFIPMEESSKGVGVAWLTLCTLAIGLVAVSVWVGDRLAATVVGSAKGLADAAKSLGDGQLGVRIVPSGPQELVEAGLAFNSMADRVVALLKGERELLADLSHRLRTPLTGLRLDTEPIEGPLGERVRNSIASLEAEVDSIIRAARQPPANTGEITRLNADGEPVQVKTDAADVVRERMVFWSAVAGDQGRTCKRVGASLPAPVNVARADLVAAIDALLGNVFRYTPQATPIEVAVTRRDGWVAVRVDDGGPGIPDPDAALKRGVSNKGSTGLGLDIVHKLAAGANGAVNIGRSRFGGASVVVLLPDAEAPPPPTGTRFGLVGRLSREPRRRRRARD</sequence>
<evidence type="ECO:0000256" key="18">
    <source>
        <dbReference type="ARBA" id="ARBA00023016"/>
    </source>
</evidence>
<dbReference type="Gene3D" id="1.10.287.130">
    <property type="match status" value="1"/>
</dbReference>
<keyword evidence="18" id="KW-0346">Stress response</keyword>
<dbReference type="Pfam" id="PF00672">
    <property type="entry name" value="HAMP"/>
    <property type="match status" value="1"/>
</dbReference>
<dbReference type="PANTHER" id="PTHR44936:SF9">
    <property type="entry name" value="SENSOR PROTEIN CREC"/>
    <property type="match status" value="1"/>
</dbReference>
<evidence type="ECO:0000256" key="6">
    <source>
        <dbReference type="ARBA" id="ARBA00022475"/>
    </source>
</evidence>
<evidence type="ECO:0000256" key="13">
    <source>
        <dbReference type="ARBA" id="ARBA00022840"/>
    </source>
</evidence>
<dbReference type="Pfam" id="PF00512">
    <property type="entry name" value="HisKA"/>
    <property type="match status" value="1"/>
</dbReference>
<dbReference type="CDD" id="cd00082">
    <property type="entry name" value="HisKA"/>
    <property type="match status" value="1"/>
</dbReference>
<keyword evidence="27" id="KW-1185">Reference proteome</keyword>
<keyword evidence="8" id="KW-0808">Transferase</keyword>
<keyword evidence="16" id="KW-1133">Transmembrane helix</keyword>
<evidence type="ECO:0000256" key="5">
    <source>
        <dbReference type="ARBA" id="ARBA00012438"/>
    </source>
</evidence>
<evidence type="ECO:0000256" key="14">
    <source>
        <dbReference type="ARBA" id="ARBA00022842"/>
    </source>
</evidence>
<dbReference type="EC" id="2.7.13.3" evidence="5"/>
<keyword evidence="11 26" id="KW-0418">Kinase</keyword>
<comment type="caution">
    <text evidence="26">The sequence shown here is derived from an EMBL/GenBank/DDBJ whole genome shotgun (WGS) entry which is preliminary data.</text>
</comment>
<dbReference type="InterPro" id="IPR004358">
    <property type="entry name" value="Sig_transdc_His_kin-like_C"/>
</dbReference>
<keyword evidence="17" id="KW-0902">Two-component regulatory system</keyword>
<dbReference type="SUPFAM" id="SSF55874">
    <property type="entry name" value="ATPase domain of HSP90 chaperone/DNA topoisomerase II/histidine kinase"/>
    <property type="match status" value="1"/>
</dbReference>
<comment type="cofactor">
    <cofactor evidence="2">
        <name>Mn(2+)</name>
        <dbReference type="ChEBI" id="CHEBI:29035"/>
    </cofactor>
</comment>
<comment type="subcellular location">
    <subcellularLocation>
        <location evidence="4">Cell membrane</location>
        <topology evidence="4">Multi-pass membrane protein</topology>
    </subcellularLocation>
</comment>
<dbReference type="GO" id="GO:0004721">
    <property type="term" value="F:phosphoprotein phosphatase activity"/>
    <property type="evidence" value="ECO:0007669"/>
    <property type="project" value="UniProtKB-KW"/>
</dbReference>
<keyword evidence="19" id="KW-0843">Virulence</keyword>
<comment type="cofactor">
    <cofactor evidence="3">
        <name>Mg(2+)</name>
        <dbReference type="ChEBI" id="CHEBI:18420"/>
    </cofactor>
</comment>
<keyword evidence="16" id="KW-0472">Membrane</keyword>
<keyword evidence="20" id="KW-0464">Manganese</keyword>
<keyword evidence="14" id="KW-0460">Magnesium</keyword>